<dbReference type="InterPro" id="IPR011234">
    <property type="entry name" value="Fumarylacetoacetase-like_C"/>
</dbReference>
<sequence>MNITSHNLSFTPNRIFCIGKNYGEHIKELGDRQIPNEPVVFMKPVCNIVAPGVTLNHPPYGNELQHEVEVVLLIGKEGKNIHESQALSYVSGITLGLDLTLRDVQKKLKAAGLPWERSKSFEQSAPLGVFKKYHPEKFDLANLNFSCFVNGHLRQTGNTGQMIFPISSLIQIISSWWTLKPGDIIFTGTPAGVATLQSGDKIEVESPVIGSFFWQLSSE</sequence>
<dbReference type="PANTHER" id="PTHR11820">
    <property type="entry name" value="ACYLPYRUVASE"/>
    <property type="match status" value="1"/>
</dbReference>
<protein>
    <recommendedName>
        <fullName evidence="2">Fumarylacetoacetase-like C-terminal domain-containing protein</fullName>
    </recommendedName>
</protein>
<gene>
    <name evidence="3" type="ORF">METZ01_LOCUS152306</name>
</gene>
<organism evidence="3">
    <name type="scientific">marine metagenome</name>
    <dbReference type="NCBI Taxonomy" id="408172"/>
    <lineage>
        <taxon>unclassified sequences</taxon>
        <taxon>metagenomes</taxon>
        <taxon>ecological metagenomes</taxon>
    </lineage>
</organism>
<dbReference type="Gene3D" id="3.90.850.10">
    <property type="entry name" value="Fumarylacetoacetase-like, C-terminal domain"/>
    <property type="match status" value="1"/>
</dbReference>
<name>A0A382AED4_9ZZZZ</name>
<accession>A0A382AED4</accession>
<dbReference type="SUPFAM" id="SSF56529">
    <property type="entry name" value="FAH"/>
    <property type="match status" value="1"/>
</dbReference>
<dbReference type="InterPro" id="IPR036663">
    <property type="entry name" value="Fumarylacetoacetase_C_sf"/>
</dbReference>
<evidence type="ECO:0000256" key="1">
    <source>
        <dbReference type="ARBA" id="ARBA00022723"/>
    </source>
</evidence>
<evidence type="ECO:0000259" key="2">
    <source>
        <dbReference type="Pfam" id="PF01557"/>
    </source>
</evidence>
<dbReference type="Pfam" id="PF01557">
    <property type="entry name" value="FAA_hydrolase"/>
    <property type="match status" value="1"/>
</dbReference>
<dbReference type="AlphaFoldDB" id="A0A382AED4"/>
<feature type="domain" description="Fumarylacetoacetase-like C-terminal" evidence="2">
    <location>
        <begin position="15"/>
        <end position="211"/>
    </location>
</feature>
<dbReference type="PANTHER" id="PTHR11820:SF7">
    <property type="entry name" value="ACYLPYRUVASE FAHD1, MITOCHONDRIAL"/>
    <property type="match status" value="1"/>
</dbReference>
<keyword evidence="1" id="KW-0479">Metal-binding</keyword>
<reference evidence="3" key="1">
    <citation type="submission" date="2018-05" db="EMBL/GenBank/DDBJ databases">
        <authorList>
            <person name="Lanie J.A."/>
            <person name="Ng W.-L."/>
            <person name="Kazmierczak K.M."/>
            <person name="Andrzejewski T.M."/>
            <person name="Davidsen T.M."/>
            <person name="Wayne K.J."/>
            <person name="Tettelin H."/>
            <person name="Glass J.I."/>
            <person name="Rusch D."/>
            <person name="Podicherti R."/>
            <person name="Tsui H.-C.T."/>
            <person name="Winkler M.E."/>
        </authorList>
    </citation>
    <scope>NUCLEOTIDE SEQUENCE</scope>
</reference>
<dbReference type="EMBL" id="UINC01024894">
    <property type="protein sequence ID" value="SVA99452.1"/>
    <property type="molecule type" value="Genomic_DNA"/>
</dbReference>
<proteinExistence type="predicted"/>
<dbReference type="GO" id="GO:0018773">
    <property type="term" value="F:acetylpyruvate hydrolase activity"/>
    <property type="evidence" value="ECO:0007669"/>
    <property type="project" value="TreeGrafter"/>
</dbReference>
<evidence type="ECO:0000313" key="3">
    <source>
        <dbReference type="EMBL" id="SVA99452.1"/>
    </source>
</evidence>
<dbReference type="GO" id="GO:0046872">
    <property type="term" value="F:metal ion binding"/>
    <property type="evidence" value="ECO:0007669"/>
    <property type="project" value="UniProtKB-KW"/>
</dbReference>